<accession>A0A8F6U0N6</accession>
<keyword evidence="3" id="KW-1003">Cell membrane</keyword>
<gene>
    <name evidence="6" type="ORF">KYE46_07830</name>
</gene>
<feature type="transmembrane region" description="Helical" evidence="5">
    <location>
        <begin position="6"/>
        <end position="29"/>
    </location>
</feature>
<feature type="transmembrane region" description="Helical" evidence="5">
    <location>
        <begin position="239"/>
        <end position="257"/>
    </location>
</feature>
<proteinExistence type="inferred from homology"/>
<dbReference type="EMBL" id="CP079194">
    <property type="protein sequence ID" value="QXT41403.1"/>
    <property type="molecule type" value="Genomic_DNA"/>
</dbReference>
<keyword evidence="7" id="KW-1185">Reference proteome</keyword>
<dbReference type="Proteomes" id="UP000825009">
    <property type="component" value="Chromosome"/>
</dbReference>
<evidence type="ECO:0000256" key="2">
    <source>
        <dbReference type="ARBA" id="ARBA00022448"/>
    </source>
</evidence>
<evidence type="ECO:0000256" key="3">
    <source>
        <dbReference type="ARBA" id="ARBA00022475"/>
    </source>
</evidence>
<dbReference type="Pfam" id="PF00950">
    <property type="entry name" value="ABC-3"/>
    <property type="match status" value="1"/>
</dbReference>
<dbReference type="PANTHER" id="PTHR30477:SF23">
    <property type="entry name" value="HIGH-AFFINITY ZINC UPTAKE SYSTEM MEMBRANE PROTEIN ZNUB"/>
    <property type="match status" value="1"/>
</dbReference>
<feature type="transmembrane region" description="Helical" evidence="5">
    <location>
        <begin position="88"/>
        <end position="107"/>
    </location>
</feature>
<dbReference type="KEGG" id="gce:KYE46_07830"/>
<keyword evidence="4 5" id="KW-0812">Transmembrane</keyword>
<sequence length="267" mass="27293">MLDSLFVRASLAGIGVALAAGPLGSFVVWRRMAYFSDATAHASILGVAMALAFDISIFSGALLMAIIMALGVQSLTSRGRSMDTALGVLSYSALAIGMVAVSLTSGVRIDISALLFGEILIVQGADLALIWGGAAVVFALLWWRWSALLTATVSPELAQAAGLNPRVEQFILTIALALTVAVAIKVVGVLLIGALLIIPAAAARPFSSTPERMAVLATVGGVVSVLVGLSAAWEFDVLAGPAIVCAAAALFVTSMLVQGVRALRSDG</sequence>
<protein>
    <submittedName>
        <fullName evidence="6">Metal ABC transporter permease</fullName>
    </submittedName>
</protein>
<dbReference type="InterPro" id="IPR001626">
    <property type="entry name" value="ABC_TroCD"/>
</dbReference>
<keyword evidence="2 4" id="KW-0813">Transport</keyword>
<evidence type="ECO:0000313" key="7">
    <source>
        <dbReference type="Proteomes" id="UP000825009"/>
    </source>
</evidence>
<keyword evidence="5" id="KW-0472">Membrane</keyword>
<feature type="transmembrane region" description="Helical" evidence="5">
    <location>
        <begin position="213"/>
        <end position="233"/>
    </location>
</feature>
<reference evidence="6 7" key="1">
    <citation type="submission" date="2021-07" db="EMBL/GenBank/DDBJ databases">
        <title>A novel Jannaschia species isolated from marine dinoflagellate Ceratoperidinium margalefii.</title>
        <authorList>
            <person name="Jiang Y."/>
            <person name="Li Z."/>
        </authorList>
    </citation>
    <scope>NUCLEOTIDE SEQUENCE [LARGE SCALE GENOMIC DNA]</scope>
    <source>
        <strain evidence="6 7">J12C1-MA-4</strain>
    </source>
</reference>
<dbReference type="AlphaFoldDB" id="A0A8F6U0N6"/>
<evidence type="ECO:0000313" key="6">
    <source>
        <dbReference type="EMBL" id="QXT41403.1"/>
    </source>
</evidence>
<comment type="similarity">
    <text evidence="4">Belongs to the ABC-3 integral membrane protein family.</text>
</comment>
<dbReference type="PANTHER" id="PTHR30477">
    <property type="entry name" value="ABC-TRANSPORTER METAL-BINDING PROTEIN"/>
    <property type="match status" value="1"/>
</dbReference>
<dbReference type="GO" id="GO:0055085">
    <property type="term" value="P:transmembrane transport"/>
    <property type="evidence" value="ECO:0007669"/>
    <property type="project" value="InterPro"/>
</dbReference>
<dbReference type="GO" id="GO:0010043">
    <property type="term" value="P:response to zinc ion"/>
    <property type="evidence" value="ECO:0007669"/>
    <property type="project" value="TreeGrafter"/>
</dbReference>
<feature type="transmembrane region" description="Helical" evidence="5">
    <location>
        <begin position="41"/>
        <end position="68"/>
    </location>
</feature>
<evidence type="ECO:0000256" key="5">
    <source>
        <dbReference type="SAM" id="Phobius"/>
    </source>
</evidence>
<name>A0A8F6U0N6_9RHOB</name>
<evidence type="ECO:0000256" key="4">
    <source>
        <dbReference type="RuleBase" id="RU003943"/>
    </source>
</evidence>
<feature type="transmembrane region" description="Helical" evidence="5">
    <location>
        <begin position="119"/>
        <end position="143"/>
    </location>
</feature>
<evidence type="ECO:0000256" key="1">
    <source>
        <dbReference type="ARBA" id="ARBA00004651"/>
    </source>
</evidence>
<comment type="subcellular location">
    <subcellularLocation>
        <location evidence="1 4">Cell membrane</location>
        <topology evidence="1 4">Multi-pass membrane protein</topology>
    </subcellularLocation>
</comment>
<dbReference type="GO" id="GO:0043190">
    <property type="term" value="C:ATP-binding cassette (ABC) transporter complex"/>
    <property type="evidence" value="ECO:0007669"/>
    <property type="project" value="InterPro"/>
</dbReference>
<keyword evidence="5" id="KW-1133">Transmembrane helix</keyword>
<organism evidence="6 7">
    <name type="scientific">Gymnodinialimonas ceratoperidinii</name>
    <dbReference type="NCBI Taxonomy" id="2856823"/>
    <lineage>
        <taxon>Bacteria</taxon>
        <taxon>Pseudomonadati</taxon>
        <taxon>Pseudomonadota</taxon>
        <taxon>Alphaproteobacteria</taxon>
        <taxon>Rhodobacterales</taxon>
        <taxon>Paracoccaceae</taxon>
        <taxon>Gymnodinialimonas</taxon>
    </lineage>
</organism>
<feature type="transmembrane region" description="Helical" evidence="5">
    <location>
        <begin position="170"/>
        <end position="201"/>
    </location>
</feature>